<dbReference type="InterPro" id="IPR034264">
    <property type="entry name" value="RBM48_RRM"/>
</dbReference>
<comment type="caution">
    <text evidence="9">The sequence shown here is derived from an EMBL/GenBank/DDBJ whole genome shotgun (WGS) entry which is preliminary data.</text>
</comment>
<reference evidence="9 10" key="1">
    <citation type="journal article" date="2018" name="G3 (Bethesda)">
        <title>A High-Quality Reference Genome for the Invasive Mosquitofish Gambusia affinis Using a Chicago Library.</title>
        <authorList>
            <person name="Hoffberg S.L."/>
            <person name="Troendle N.J."/>
            <person name="Glenn T.C."/>
            <person name="Mahmud O."/>
            <person name="Louha S."/>
            <person name="Chalopin D."/>
            <person name="Bennetzen J.L."/>
            <person name="Mauricio R."/>
        </authorList>
    </citation>
    <scope>NUCLEOTIDE SEQUENCE [LARGE SCALE GENOMIC DNA]</scope>
    <source>
        <strain evidence="9">NE01/NJP1002.9</strain>
        <tissue evidence="9">Muscle</tissue>
    </source>
</reference>
<dbReference type="GO" id="GO:0008380">
    <property type="term" value="P:RNA splicing"/>
    <property type="evidence" value="ECO:0007669"/>
    <property type="project" value="UniProtKB-KW"/>
</dbReference>
<evidence type="ECO:0000256" key="3">
    <source>
        <dbReference type="ARBA" id="ARBA00022664"/>
    </source>
</evidence>
<sequence length="631" mass="70402">MAAPVNNRSDCWRAPEVYKHHEQQRVCISRPKYREGRKAKAVKVYTINLESRYLMVQGVPAIGVMTELIQLCALYGIVEEYRPLDEYPAEEFTEVYLVKFQKLTSARAAKRNMDEKSFYGGVLHVCYVPEYETVEDTRLKLQDRRSYIARTARSRAKEREKTEATQESLVSSEAPTSSDKIPTSRDITSKNESTGDAFSLSHYSEFPPLPLPPQEHCSFRQKSHRGLVPAEDKMGTLHNAFLNVEQRQADSLSSNPTTTNREQGTEGRLGPNPGSGVRFIPRITNLESRKRKVEESGEPAANVSGENEPLIGPKLPEPAKLDMEDESLNTTVSLIRSTMTQIKYRVNKSHVDPAVWVFDHGGPRGDFVFCGVHPANDFAVALTWPQTNPSQTIRLQSVSVPDSELSTGLPQVADLKAVIDHGVVVCRTDGVLHHPRLLSALSTDIWKDDEALPTLGCRSCHRGSVQVQSQSPRATSTSPRNTFLPRGAACHTERFKLPPVPFGRNAGKSFPESALRLSVCVLSKRSEHALGINPHRGSPLLGAQRENKHETGPRTQAETECVFGKRMARKPPPCRHRTSTIPPMKLDMSNLAWENSEVESELPSPPVREQGSQSFRCHRINMTGCKELCLT</sequence>
<keyword evidence="10" id="KW-1185">Reference proteome</keyword>
<evidence type="ECO:0000256" key="6">
    <source>
        <dbReference type="ARBA" id="ARBA00023187"/>
    </source>
</evidence>
<dbReference type="GO" id="GO:0006397">
    <property type="term" value="P:mRNA processing"/>
    <property type="evidence" value="ECO:0007669"/>
    <property type="project" value="UniProtKB-KW"/>
</dbReference>
<evidence type="ECO:0000256" key="1">
    <source>
        <dbReference type="ARBA" id="ARBA00006938"/>
    </source>
</evidence>
<gene>
    <name evidence="9" type="ORF">CCH79_00008871</name>
</gene>
<dbReference type="PANTHER" id="PTHR20957:SF0">
    <property type="entry name" value="RNA-BINDING PROTEIN 48"/>
    <property type="match status" value="1"/>
</dbReference>
<evidence type="ECO:0000313" key="9">
    <source>
        <dbReference type="EMBL" id="PWA15112.1"/>
    </source>
</evidence>
<keyword evidence="3" id="KW-0507">mRNA processing</keyword>
<keyword evidence="5" id="KW-0694">RNA-binding</keyword>
<dbReference type="GO" id="GO:0003723">
    <property type="term" value="F:RNA binding"/>
    <property type="evidence" value="ECO:0007669"/>
    <property type="project" value="UniProtKB-KW"/>
</dbReference>
<evidence type="ECO:0000256" key="2">
    <source>
        <dbReference type="ARBA" id="ARBA00015189"/>
    </source>
</evidence>
<evidence type="ECO:0000313" key="10">
    <source>
        <dbReference type="Proteomes" id="UP000250572"/>
    </source>
</evidence>
<feature type="compositionally biased region" description="Polar residues" evidence="8">
    <location>
        <begin position="165"/>
        <end position="181"/>
    </location>
</feature>
<dbReference type="FunFam" id="3.30.70.330:FF:000424">
    <property type="entry name" value="RNA-binding protein 48 isoform X4"/>
    <property type="match status" value="1"/>
</dbReference>
<accession>A0A315UU03</accession>
<feature type="compositionally biased region" description="Basic and acidic residues" evidence="8">
    <location>
        <begin position="155"/>
        <end position="164"/>
    </location>
</feature>
<keyword evidence="6" id="KW-0508">mRNA splicing</keyword>
<dbReference type="InterPro" id="IPR039599">
    <property type="entry name" value="RBM48"/>
</dbReference>
<evidence type="ECO:0000256" key="8">
    <source>
        <dbReference type="SAM" id="MobiDB-lite"/>
    </source>
</evidence>
<feature type="region of interest" description="Disordered" evidence="8">
    <location>
        <begin position="151"/>
        <end position="224"/>
    </location>
</feature>
<proteinExistence type="inferred from homology"/>
<dbReference type="STRING" id="33528.ENSGAFP00000023254"/>
<evidence type="ECO:0000256" key="5">
    <source>
        <dbReference type="ARBA" id="ARBA00022884"/>
    </source>
</evidence>
<dbReference type="AlphaFoldDB" id="A0A315UU03"/>
<feature type="compositionally biased region" description="Polar residues" evidence="8">
    <location>
        <begin position="247"/>
        <end position="262"/>
    </location>
</feature>
<dbReference type="CDD" id="cd12442">
    <property type="entry name" value="RRM_RBM48"/>
    <property type="match status" value="1"/>
</dbReference>
<dbReference type="InterPro" id="IPR035979">
    <property type="entry name" value="RBD_domain_sf"/>
</dbReference>
<dbReference type="Proteomes" id="UP000250572">
    <property type="component" value="Unassembled WGS sequence"/>
</dbReference>
<dbReference type="PANTHER" id="PTHR20957">
    <property type="entry name" value="RNA-BINDING PROTEIN 48"/>
    <property type="match status" value="1"/>
</dbReference>
<dbReference type="GO" id="GO:0005654">
    <property type="term" value="C:nucleoplasm"/>
    <property type="evidence" value="ECO:0007669"/>
    <property type="project" value="TreeGrafter"/>
</dbReference>
<evidence type="ECO:0000256" key="7">
    <source>
        <dbReference type="ARBA" id="ARBA00035004"/>
    </source>
</evidence>
<dbReference type="SUPFAM" id="SSF54928">
    <property type="entry name" value="RNA-binding domain, RBD"/>
    <property type="match status" value="1"/>
</dbReference>
<feature type="region of interest" description="Disordered" evidence="8">
    <location>
        <begin position="531"/>
        <end position="558"/>
    </location>
</feature>
<organism evidence="9 10">
    <name type="scientific">Gambusia affinis</name>
    <name type="common">Western mosquitofish</name>
    <name type="synonym">Heterandria affinis</name>
    <dbReference type="NCBI Taxonomy" id="33528"/>
    <lineage>
        <taxon>Eukaryota</taxon>
        <taxon>Metazoa</taxon>
        <taxon>Chordata</taxon>
        <taxon>Craniata</taxon>
        <taxon>Vertebrata</taxon>
        <taxon>Euteleostomi</taxon>
        <taxon>Actinopterygii</taxon>
        <taxon>Neopterygii</taxon>
        <taxon>Teleostei</taxon>
        <taxon>Neoteleostei</taxon>
        <taxon>Acanthomorphata</taxon>
        <taxon>Ovalentaria</taxon>
        <taxon>Atherinomorphae</taxon>
        <taxon>Cyprinodontiformes</taxon>
        <taxon>Poeciliidae</taxon>
        <taxon>Poeciliinae</taxon>
        <taxon>Gambusia</taxon>
    </lineage>
</organism>
<feature type="region of interest" description="Disordered" evidence="8">
    <location>
        <begin position="247"/>
        <end position="312"/>
    </location>
</feature>
<dbReference type="EMBL" id="NHOQ01002733">
    <property type="protein sequence ID" value="PWA15112.1"/>
    <property type="molecule type" value="Genomic_DNA"/>
</dbReference>
<comment type="function">
    <text evidence="7">As a component of the minor spliceosome, involved in the splicing of U12-type introns in pre-mRNAs.</text>
</comment>
<keyword evidence="4" id="KW-0747">Spliceosome</keyword>
<protein>
    <recommendedName>
        <fullName evidence="2">RNA-binding protein 48</fullName>
    </recommendedName>
</protein>
<comment type="similarity">
    <text evidence="1">Belongs to the RBM48 family.</text>
</comment>
<evidence type="ECO:0000256" key="4">
    <source>
        <dbReference type="ARBA" id="ARBA00022728"/>
    </source>
</evidence>
<name>A0A315UU03_GAMAF</name>
<dbReference type="GO" id="GO:0005681">
    <property type="term" value="C:spliceosomal complex"/>
    <property type="evidence" value="ECO:0007669"/>
    <property type="project" value="UniProtKB-KW"/>
</dbReference>